<feature type="region of interest" description="Disordered" evidence="1">
    <location>
        <begin position="36"/>
        <end position="56"/>
    </location>
</feature>
<name>X1VXD9_9ZZZZ</name>
<protein>
    <submittedName>
        <fullName evidence="2">Uncharacterized protein</fullName>
    </submittedName>
</protein>
<dbReference type="AlphaFoldDB" id="X1VXD9"/>
<proteinExistence type="predicted"/>
<organism evidence="2">
    <name type="scientific">marine sediment metagenome</name>
    <dbReference type="NCBI Taxonomy" id="412755"/>
    <lineage>
        <taxon>unclassified sequences</taxon>
        <taxon>metagenomes</taxon>
        <taxon>ecological metagenomes</taxon>
    </lineage>
</organism>
<reference evidence="2" key="1">
    <citation type="journal article" date="2014" name="Front. Microbiol.">
        <title>High frequency of phylogenetically diverse reductive dehalogenase-homologous genes in deep subseafloor sedimentary metagenomes.</title>
        <authorList>
            <person name="Kawai M."/>
            <person name="Futagami T."/>
            <person name="Toyoda A."/>
            <person name="Takaki Y."/>
            <person name="Nishi S."/>
            <person name="Hori S."/>
            <person name="Arai W."/>
            <person name="Tsubouchi T."/>
            <person name="Morono Y."/>
            <person name="Uchiyama I."/>
            <person name="Ito T."/>
            <person name="Fujiyama A."/>
            <person name="Inagaki F."/>
            <person name="Takami H."/>
        </authorList>
    </citation>
    <scope>NUCLEOTIDE SEQUENCE</scope>
    <source>
        <strain evidence="2">Expedition CK06-06</strain>
    </source>
</reference>
<evidence type="ECO:0000256" key="1">
    <source>
        <dbReference type="SAM" id="MobiDB-lite"/>
    </source>
</evidence>
<feature type="non-terminal residue" evidence="2">
    <location>
        <position position="1"/>
    </location>
</feature>
<feature type="compositionally biased region" description="Basic and acidic residues" evidence="1">
    <location>
        <begin position="43"/>
        <end position="56"/>
    </location>
</feature>
<sequence>DIPQLNEDARLEITKAISEAQNPDKSAEENIKSFMNNILPSIETKDKDNEFEKSKE</sequence>
<dbReference type="EMBL" id="BARW01042666">
    <property type="protein sequence ID" value="GAJ16320.1"/>
    <property type="molecule type" value="Genomic_DNA"/>
</dbReference>
<comment type="caution">
    <text evidence="2">The sequence shown here is derived from an EMBL/GenBank/DDBJ whole genome shotgun (WGS) entry which is preliminary data.</text>
</comment>
<feature type="non-terminal residue" evidence="2">
    <location>
        <position position="56"/>
    </location>
</feature>
<accession>X1VXD9</accession>
<evidence type="ECO:0000313" key="2">
    <source>
        <dbReference type="EMBL" id="GAJ16320.1"/>
    </source>
</evidence>
<gene>
    <name evidence="2" type="ORF">S12H4_63076</name>
</gene>